<keyword evidence="1" id="KW-1133">Transmembrane helix</keyword>
<dbReference type="AlphaFoldDB" id="A0A286RGB7"/>
<dbReference type="EMBL" id="CP018477">
    <property type="protein sequence ID" value="ASV75000.1"/>
    <property type="molecule type" value="Genomic_DNA"/>
</dbReference>
<organism evidence="2 3">
    <name type="scientific">Thermogutta terrifontis</name>
    <dbReference type="NCBI Taxonomy" id="1331910"/>
    <lineage>
        <taxon>Bacteria</taxon>
        <taxon>Pseudomonadati</taxon>
        <taxon>Planctomycetota</taxon>
        <taxon>Planctomycetia</taxon>
        <taxon>Pirellulales</taxon>
        <taxon>Thermoguttaceae</taxon>
        <taxon>Thermogutta</taxon>
    </lineage>
</organism>
<accession>A0A286RGB7</accession>
<evidence type="ECO:0000313" key="2">
    <source>
        <dbReference type="EMBL" id="ASV75000.1"/>
    </source>
</evidence>
<feature type="transmembrane region" description="Helical" evidence="1">
    <location>
        <begin position="145"/>
        <end position="163"/>
    </location>
</feature>
<feature type="transmembrane region" description="Helical" evidence="1">
    <location>
        <begin position="447"/>
        <end position="471"/>
    </location>
</feature>
<gene>
    <name evidence="2" type="ORF">THTE_2398</name>
</gene>
<name>A0A286RGB7_9BACT</name>
<reference evidence="2 3" key="1">
    <citation type="journal article" name="Front. Microbiol.">
        <title>Sugar Metabolism of the First Thermophilic Planctomycete Thermogutta terrifontis: Comparative Genomic and Transcriptomic Approaches.</title>
        <authorList>
            <person name="Elcheninov A.G."/>
            <person name="Menzel P."/>
            <person name="Gudbergsdottir S.R."/>
            <person name="Slesarev A.I."/>
            <person name="Kadnikov V.V."/>
            <person name="Krogh A."/>
            <person name="Bonch-Osmolovskaya E.A."/>
            <person name="Peng X."/>
            <person name="Kublanov I.V."/>
        </authorList>
    </citation>
    <scope>NUCLEOTIDE SEQUENCE [LARGE SCALE GENOMIC DNA]</scope>
    <source>
        <strain evidence="2 3">R1</strain>
    </source>
</reference>
<sequence length="602" mass="67289">MQKRFTPENRGLKWAGRLEGIELAMGIHSRHALQPGSLTTKRLSTGVGRGRCSTWVWALAYLFFAFWSYRHCLFTGALPASRPANGVVTLFNVWTIWWNADRVSCCFQNYWDAPIFWPEKGAFAFSEPQPLTAAVAPVVWMFDPVAAYHVYFVGSLVLNGVVARRLIHRWTQDHWIAGYAGALVVWLPLILQQPELIQYAPLWPVLWQWDVVLRMLDRPIWTQALELGFAWALTFATSIQLGLFAALILVLIVPWFFMSKKGEGVGVWMGGIGLGTLLILAVGLPMSRILSPHAVVRPPEVVTSLSARVGEWLTPPPHGLDFYLGACHGIGGRCLNPGWLVSFLAVGITAAAICRRLQESPLRRMVLFLAAIAVVSVIGSLGPKIRVGQVSIWDLLARVIPPFAAVRSPYRFAYLAQLTILLLSALGLMGVRTYFQKILPGVRKGVLSGGIFGVLGLVCLLEVLPGAPFLVVPPDYSRPPGWARYLAGRAPANTVVLVLDFPVPGQLIEYEPTVRVMLWQPVHRCWLVNGYSGVFPAGWWRLAEMWRKKPYSEEVCQFLKENEVRFLLRPPTFPAPPRHLPHGLTATRLFVDKTGWEVWKVE</sequence>
<feature type="transmembrane region" description="Helical" evidence="1">
    <location>
        <begin position="52"/>
        <end position="69"/>
    </location>
</feature>
<evidence type="ECO:0000313" key="3">
    <source>
        <dbReference type="Proteomes" id="UP000215086"/>
    </source>
</evidence>
<proteinExistence type="predicted"/>
<evidence type="ECO:0000256" key="1">
    <source>
        <dbReference type="SAM" id="Phobius"/>
    </source>
</evidence>
<feature type="transmembrane region" description="Helical" evidence="1">
    <location>
        <begin position="338"/>
        <end position="354"/>
    </location>
</feature>
<feature type="transmembrane region" description="Helical" evidence="1">
    <location>
        <begin position="366"/>
        <end position="385"/>
    </location>
</feature>
<feature type="transmembrane region" description="Helical" evidence="1">
    <location>
        <begin position="265"/>
        <end position="284"/>
    </location>
</feature>
<keyword evidence="3" id="KW-1185">Reference proteome</keyword>
<keyword evidence="1" id="KW-0812">Transmembrane</keyword>
<dbReference type="KEGG" id="ttf:THTE_2398"/>
<feature type="transmembrane region" description="Helical" evidence="1">
    <location>
        <begin position="175"/>
        <end position="191"/>
    </location>
</feature>
<dbReference type="Proteomes" id="UP000215086">
    <property type="component" value="Chromosome"/>
</dbReference>
<feature type="transmembrane region" description="Helical" evidence="1">
    <location>
        <begin position="229"/>
        <end position="253"/>
    </location>
</feature>
<keyword evidence="1" id="KW-0472">Membrane</keyword>
<protein>
    <submittedName>
        <fullName evidence="2">Uncharacterized protein</fullName>
    </submittedName>
</protein>
<feature type="transmembrane region" description="Helical" evidence="1">
    <location>
        <begin position="412"/>
        <end position="435"/>
    </location>
</feature>